<feature type="repeat" description="Solcar" evidence="8">
    <location>
        <begin position="262"/>
        <end position="349"/>
    </location>
</feature>
<evidence type="ECO:0000256" key="7">
    <source>
        <dbReference type="ARBA" id="ARBA00023136"/>
    </source>
</evidence>
<evidence type="ECO:0000256" key="8">
    <source>
        <dbReference type="PROSITE-ProRule" id="PRU00282"/>
    </source>
</evidence>
<name>A0A250XFZ2_9CHLO</name>
<feature type="transmembrane region" description="Helical" evidence="10">
    <location>
        <begin position="6"/>
        <end position="26"/>
    </location>
</feature>
<dbReference type="Pfam" id="PF00153">
    <property type="entry name" value="Mito_carr"/>
    <property type="match status" value="3"/>
</dbReference>
<dbReference type="InterPro" id="IPR044712">
    <property type="entry name" value="SLC25A32-like"/>
</dbReference>
<keyword evidence="7 8" id="KW-0472">Membrane</keyword>
<keyword evidence="6 10" id="KW-1133">Transmembrane helix</keyword>
<evidence type="ECO:0000256" key="4">
    <source>
        <dbReference type="ARBA" id="ARBA00022692"/>
    </source>
</evidence>
<evidence type="ECO:0000313" key="11">
    <source>
        <dbReference type="EMBL" id="GAX81998.1"/>
    </source>
</evidence>
<dbReference type="Gene3D" id="1.50.40.10">
    <property type="entry name" value="Mitochondrial carrier domain"/>
    <property type="match status" value="1"/>
</dbReference>
<evidence type="ECO:0000256" key="1">
    <source>
        <dbReference type="ARBA" id="ARBA00004141"/>
    </source>
</evidence>
<comment type="subcellular location">
    <subcellularLocation>
        <location evidence="1">Membrane</location>
        <topology evidence="1">Multi-pass membrane protein</topology>
    </subcellularLocation>
</comment>
<comment type="caution">
    <text evidence="11">The sequence shown here is derived from an EMBL/GenBank/DDBJ whole genome shotgun (WGS) entry which is preliminary data.</text>
</comment>
<reference evidence="11 12" key="1">
    <citation type="submission" date="2017-08" db="EMBL/GenBank/DDBJ databases">
        <title>Acidophilic green algal genome provides insights into adaptation to an acidic environment.</title>
        <authorList>
            <person name="Hirooka S."/>
            <person name="Hirose Y."/>
            <person name="Kanesaki Y."/>
            <person name="Higuchi S."/>
            <person name="Fujiwara T."/>
            <person name="Onuma R."/>
            <person name="Era A."/>
            <person name="Ohbayashi R."/>
            <person name="Uzuka A."/>
            <person name="Nozaki H."/>
            <person name="Yoshikawa H."/>
            <person name="Miyagishima S.Y."/>
        </authorList>
    </citation>
    <scope>NUCLEOTIDE SEQUENCE [LARGE SCALE GENOMIC DNA]</scope>
    <source>
        <strain evidence="11 12">NIES-2499</strain>
    </source>
</reference>
<dbReference type="Proteomes" id="UP000232323">
    <property type="component" value="Unassembled WGS sequence"/>
</dbReference>
<keyword evidence="3 9" id="KW-0813">Transport</keyword>
<feature type="transmembrane region" description="Helical" evidence="10">
    <location>
        <begin position="59"/>
        <end position="80"/>
    </location>
</feature>
<gene>
    <name evidence="11" type="ORF">CEUSTIGMA_g9426.t1</name>
</gene>
<evidence type="ECO:0000256" key="2">
    <source>
        <dbReference type="ARBA" id="ARBA00006375"/>
    </source>
</evidence>
<feature type="transmembrane region" description="Helical" evidence="10">
    <location>
        <begin position="188"/>
        <end position="209"/>
    </location>
</feature>
<dbReference type="GO" id="GO:0055085">
    <property type="term" value="P:transmembrane transport"/>
    <property type="evidence" value="ECO:0007669"/>
    <property type="project" value="InterPro"/>
</dbReference>
<dbReference type="InterPro" id="IPR023395">
    <property type="entry name" value="MCP_dom_sf"/>
</dbReference>
<evidence type="ECO:0000256" key="6">
    <source>
        <dbReference type="ARBA" id="ARBA00022989"/>
    </source>
</evidence>
<organism evidence="11 12">
    <name type="scientific">Chlamydomonas eustigma</name>
    <dbReference type="NCBI Taxonomy" id="1157962"/>
    <lineage>
        <taxon>Eukaryota</taxon>
        <taxon>Viridiplantae</taxon>
        <taxon>Chlorophyta</taxon>
        <taxon>core chlorophytes</taxon>
        <taxon>Chlorophyceae</taxon>
        <taxon>CS clade</taxon>
        <taxon>Chlamydomonadales</taxon>
        <taxon>Chlamydomonadaceae</taxon>
        <taxon>Chlamydomonas</taxon>
    </lineage>
</organism>
<accession>A0A250XFZ2</accession>
<evidence type="ECO:0000256" key="10">
    <source>
        <dbReference type="SAM" id="Phobius"/>
    </source>
</evidence>
<sequence length="371" mass="39560">MPSEAVVEAASGAIGSILALIATYPLKTIYTLQALNTSKDGKALLSMLDIISKYRLKGLYVGISPNILESGISSAVYFYLYSRLRNLAVRSRQQGSTQPNEAGTPSSSKDQQIDVLSSLLVAAVAGIGNQLVTMPASVVATRMQAQSKVQMELASVSGAAGSVRGAGSSSSAWAVISRIWTESGLGGFWSGLLPALVLVVNPAVQYMLYEQLLNLFKKWKAQRVKAAMSHMEDENASCCSSSLNNDGEGKKECRDTATTIRLSAGEIFVASALAKIGATVVTYPMIVVKSRMQASSKSNPHHSNTLGSISRIFQDEGPSGFFKGLRAKILQTALNAAMMLMLKEQCFSATQKMLSGQSMLLSPIMKRNLVA</sequence>
<dbReference type="STRING" id="1157962.A0A250XFZ2"/>
<keyword evidence="12" id="KW-1185">Reference proteome</keyword>
<feature type="transmembrane region" description="Helical" evidence="10">
    <location>
        <begin position="115"/>
        <end position="141"/>
    </location>
</feature>
<dbReference type="GO" id="GO:0006862">
    <property type="term" value="P:nucleotide transport"/>
    <property type="evidence" value="ECO:0007669"/>
    <property type="project" value="InterPro"/>
</dbReference>
<evidence type="ECO:0000256" key="3">
    <source>
        <dbReference type="ARBA" id="ARBA00022448"/>
    </source>
</evidence>
<feature type="repeat" description="Solcar" evidence="8">
    <location>
        <begin position="113"/>
        <end position="215"/>
    </location>
</feature>
<evidence type="ECO:0000313" key="12">
    <source>
        <dbReference type="Proteomes" id="UP000232323"/>
    </source>
</evidence>
<dbReference type="PANTHER" id="PTHR45683">
    <property type="entry name" value="MITOCHONDRIAL NICOTINAMIDE ADENINE DINUCLEOTIDE TRANSPORTER 1-RELATED-RELATED"/>
    <property type="match status" value="1"/>
</dbReference>
<evidence type="ECO:0000256" key="9">
    <source>
        <dbReference type="RuleBase" id="RU000488"/>
    </source>
</evidence>
<dbReference type="PROSITE" id="PS50920">
    <property type="entry name" value="SOLCAR"/>
    <property type="match status" value="3"/>
</dbReference>
<dbReference type="GO" id="GO:0016020">
    <property type="term" value="C:membrane"/>
    <property type="evidence" value="ECO:0007669"/>
    <property type="project" value="UniProtKB-SubCell"/>
</dbReference>
<dbReference type="OrthoDB" id="2019556at2759"/>
<feature type="repeat" description="Solcar" evidence="8">
    <location>
        <begin position="3"/>
        <end position="87"/>
    </location>
</feature>
<dbReference type="EMBL" id="BEGY01000074">
    <property type="protein sequence ID" value="GAX81998.1"/>
    <property type="molecule type" value="Genomic_DNA"/>
</dbReference>
<dbReference type="AlphaFoldDB" id="A0A250XFZ2"/>
<evidence type="ECO:0000256" key="5">
    <source>
        <dbReference type="ARBA" id="ARBA00022737"/>
    </source>
</evidence>
<comment type="similarity">
    <text evidence="2 9">Belongs to the mitochondrial carrier (TC 2.A.29) family.</text>
</comment>
<dbReference type="SUPFAM" id="SSF103506">
    <property type="entry name" value="Mitochondrial carrier"/>
    <property type="match status" value="1"/>
</dbReference>
<protein>
    <submittedName>
        <fullName evidence="11">Uncharacterized protein</fullName>
    </submittedName>
</protein>
<keyword evidence="5" id="KW-0677">Repeat</keyword>
<dbReference type="InterPro" id="IPR018108">
    <property type="entry name" value="MCP_transmembrane"/>
</dbReference>
<proteinExistence type="inferred from homology"/>
<keyword evidence="4 8" id="KW-0812">Transmembrane</keyword>